<name>A0AAD4EQ17_9PEZI</name>
<dbReference type="SMART" id="SM00271">
    <property type="entry name" value="DnaJ"/>
    <property type="match status" value="1"/>
</dbReference>
<evidence type="ECO:0000313" key="8">
    <source>
        <dbReference type="EMBL" id="KAG7285402.1"/>
    </source>
</evidence>
<dbReference type="PROSITE" id="PS00636">
    <property type="entry name" value="DNAJ_1"/>
    <property type="match status" value="1"/>
</dbReference>
<dbReference type="CDD" id="cd06257">
    <property type="entry name" value="DnaJ"/>
    <property type="match status" value="1"/>
</dbReference>
<keyword evidence="3" id="KW-0256">Endoplasmic reticulum</keyword>
<dbReference type="InterPro" id="IPR051100">
    <property type="entry name" value="DnaJ_subfamily_B/C"/>
</dbReference>
<dbReference type="InterPro" id="IPR015399">
    <property type="entry name" value="DUF1977_DnaJ-like"/>
</dbReference>
<evidence type="ECO:0000256" key="4">
    <source>
        <dbReference type="ARBA" id="ARBA00022989"/>
    </source>
</evidence>
<protein>
    <recommendedName>
        <fullName evidence="7">J domain-containing protein</fullName>
    </recommendedName>
</protein>
<keyword evidence="2" id="KW-0812">Transmembrane</keyword>
<evidence type="ECO:0000256" key="2">
    <source>
        <dbReference type="ARBA" id="ARBA00022692"/>
    </source>
</evidence>
<feature type="domain" description="J" evidence="7">
    <location>
        <begin position="52"/>
        <end position="116"/>
    </location>
</feature>
<dbReference type="EMBL" id="JAHCVI010000005">
    <property type="protein sequence ID" value="KAG7285402.1"/>
    <property type="molecule type" value="Genomic_DNA"/>
</dbReference>
<dbReference type="InterPro" id="IPR001623">
    <property type="entry name" value="DnaJ_domain"/>
</dbReference>
<dbReference type="GO" id="GO:0005789">
    <property type="term" value="C:endoplasmic reticulum membrane"/>
    <property type="evidence" value="ECO:0007669"/>
    <property type="project" value="UniProtKB-SubCell"/>
</dbReference>
<feature type="region of interest" description="Disordered" evidence="6">
    <location>
        <begin position="1"/>
        <end position="36"/>
    </location>
</feature>
<gene>
    <name evidence="8" type="ORF">NEMBOFW57_010029</name>
</gene>
<keyword evidence="5" id="KW-0472">Membrane</keyword>
<comment type="caution">
    <text evidence="8">The sequence shown here is derived from an EMBL/GenBank/DDBJ whole genome shotgun (WGS) entry which is preliminary data.</text>
</comment>
<organism evidence="8 9">
    <name type="scientific">Staphylotrichum longicolle</name>
    <dbReference type="NCBI Taxonomy" id="669026"/>
    <lineage>
        <taxon>Eukaryota</taxon>
        <taxon>Fungi</taxon>
        <taxon>Dikarya</taxon>
        <taxon>Ascomycota</taxon>
        <taxon>Pezizomycotina</taxon>
        <taxon>Sordariomycetes</taxon>
        <taxon>Sordariomycetidae</taxon>
        <taxon>Sordariales</taxon>
        <taxon>Chaetomiaceae</taxon>
        <taxon>Staphylotrichum</taxon>
    </lineage>
</organism>
<evidence type="ECO:0000256" key="6">
    <source>
        <dbReference type="SAM" id="MobiDB-lite"/>
    </source>
</evidence>
<dbReference type="GO" id="GO:0030544">
    <property type="term" value="F:Hsp70 protein binding"/>
    <property type="evidence" value="ECO:0007669"/>
    <property type="project" value="TreeGrafter"/>
</dbReference>
<evidence type="ECO:0000256" key="5">
    <source>
        <dbReference type="ARBA" id="ARBA00023136"/>
    </source>
</evidence>
<evidence type="ECO:0000259" key="7">
    <source>
        <dbReference type="PROSITE" id="PS50076"/>
    </source>
</evidence>
<proteinExistence type="predicted"/>
<evidence type="ECO:0000256" key="3">
    <source>
        <dbReference type="ARBA" id="ARBA00022824"/>
    </source>
</evidence>
<dbReference type="Pfam" id="PF00226">
    <property type="entry name" value="DnaJ"/>
    <property type="match status" value="1"/>
</dbReference>
<dbReference type="Gene3D" id="1.10.287.110">
    <property type="entry name" value="DnaJ domain"/>
    <property type="match status" value="1"/>
</dbReference>
<keyword evidence="9" id="KW-1185">Reference proteome</keyword>
<evidence type="ECO:0000256" key="1">
    <source>
        <dbReference type="ARBA" id="ARBA00004389"/>
    </source>
</evidence>
<dbReference type="Pfam" id="PF09320">
    <property type="entry name" value="DUF1977"/>
    <property type="match status" value="1"/>
</dbReference>
<dbReference type="Proteomes" id="UP001197093">
    <property type="component" value="Unassembled WGS sequence"/>
</dbReference>
<accession>A0AAD4EQ17</accession>
<keyword evidence="4" id="KW-1133">Transmembrane helix</keyword>
<dbReference type="InterPro" id="IPR036869">
    <property type="entry name" value="J_dom_sf"/>
</dbReference>
<dbReference type="SUPFAM" id="SSF46565">
    <property type="entry name" value="Chaperone J-domain"/>
    <property type="match status" value="1"/>
</dbReference>
<dbReference type="PRINTS" id="PR00625">
    <property type="entry name" value="JDOMAIN"/>
</dbReference>
<comment type="subcellular location">
    <subcellularLocation>
        <location evidence="1">Endoplasmic reticulum membrane</location>
        <topology evidence="1">Single-pass membrane protein</topology>
    </subcellularLocation>
</comment>
<dbReference type="InterPro" id="IPR018253">
    <property type="entry name" value="DnaJ_domain_CS"/>
</dbReference>
<dbReference type="PANTHER" id="PTHR43908:SF3">
    <property type="entry name" value="AT29763P-RELATED"/>
    <property type="match status" value="1"/>
</dbReference>
<dbReference type="AlphaFoldDB" id="A0AAD4EQ17"/>
<dbReference type="PANTHER" id="PTHR43908">
    <property type="entry name" value="AT29763P-RELATED"/>
    <property type="match status" value="1"/>
</dbReference>
<dbReference type="GO" id="GO:0071218">
    <property type="term" value="P:cellular response to misfolded protein"/>
    <property type="evidence" value="ECO:0007669"/>
    <property type="project" value="TreeGrafter"/>
</dbReference>
<sequence>MPDAAASGASASQNDAASARNRREHNQGNQERKYTVEQKAAVLRIRRCQPTAFYEILELQKTCTDGEVKKAYRKLSLLTHPDKNGHEHADEAFKMVARAFSVLGDKEKRDKFDRFGTDPDSRFASAQAQAQQNPFAGFAGRRAQAGGFDGGPQFVFNFGGPGVRVHQFGGARPRGRPRNPGQEEPASMWSTIIGLLPIILLVVWPILSSIFSGISSSTPSAPSMAFDAPHPPLYTMERTMPNFKVKYYLNPADIQSYSPSKLSTLDKKAEVLLVQQLRLKCENEMAHKQQLRNAAQGWFFPDPAKMELANDYEMEACRRLNSLGL</sequence>
<reference evidence="8" key="1">
    <citation type="submission" date="2023-02" db="EMBL/GenBank/DDBJ databases">
        <authorList>
            <person name="Palmer J.M."/>
        </authorList>
    </citation>
    <scope>NUCLEOTIDE SEQUENCE</scope>
    <source>
        <strain evidence="8">FW57</strain>
    </source>
</reference>
<evidence type="ECO:0000313" key="9">
    <source>
        <dbReference type="Proteomes" id="UP001197093"/>
    </source>
</evidence>
<dbReference type="PROSITE" id="PS50076">
    <property type="entry name" value="DNAJ_2"/>
    <property type="match status" value="1"/>
</dbReference>
<feature type="compositionally biased region" description="Basic and acidic residues" evidence="6">
    <location>
        <begin position="24"/>
        <end position="36"/>
    </location>
</feature>